<dbReference type="Proteomes" id="UP000287798">
    <property type="component" value="Unassembled WGS sequence"/>
</dbReference>
<gene>
    <name evidence="1" type="ORF">D6C00_12285</name>
</gene>
<name>A0A426QLN0_9GAMM</name>
<comment type="caution">
    <text evidence="1">The sequence shown here is derived from an EMBL/GenBank/DDBJ whole genome shotgun (WGS) entry which is preliminary data.</text>
</comment>
<organism evidence="1 2">
    <name type="scientific">Thiohalobacter thiocyanaticus</name>
    <dbReference type="NCBI Taxonomy" id="585455"/>
    <lineage>
        <taxon>Bacteria</taxon>
        <taxon>Pseudomonadati</taxon>
        <taxon>Pseudomonadota</taxon>
        <taxon>Gammaproteobacteria</taxon>
        <taxon>Thiohalobacterales</taxon>
        <taxon>Thiohalobacteraceae</taxon>
        <taxon>Thiohalobacter</taxon>
    </lineage>
</organism>
<reference evidence="1 2" key="1">
    <citation type="journal article" date="2010" name="Int. J. Syst. Evol. Microbiol.">
        <title>Thiohalobacter thiocyanaticus gen. nov., sp. nov., a moderately halophilic, sulfur-oxidizing gammaproteobacterium from hypersaline lakes, that utilizes thiocyanate.</title>
        <authorList>
            <person name="Sorokin D.Y."/>
            <person name="Kovaleva O.L."/>
            <person name="Tourova T.P."/>
            <person name="Muyzer G."/>
        </authorList>
    </citation>
    <scope>NUCLEOTIDE SEQUENCE [LARGE SCALE GENOMIC DNA]</scope>
    <source>
        <strain evidence="1 2">Hrh1</strain>
    </source>
</reference>
<dbReference type="EMBL" id="QZMU01000001">
    <property type="protein sequence ID" value="RRQ22627.1"/>
    <property type="molecule type" value="Genomic_DNA"/>
</dbReference>
<sequence length="156" mass="18204">MMKLSEDYRTRPIRFLELWEIDEWRLKVYGITYTEDVLDQTLVDAARQVTSERLRESALQTNHYAVGFVGIHQGKTGNFVFVDWWADENELHHHVYVSPSEDPSMLEYMTPSGLTACAWDLFLIGHERDAWVNHVLKQSEAPSLEDYLSDKLNDNV</sequence>
<evidence type="ECO:0000313" key="2">
    <source>
        <dbReference type="Proteomes" id="UP000287798"/>
    </source>
</evidence>
<accession>A0A426QLN0</accession>
<dbReference type="OrthoDB" id="9794942at2"/>
<proteinExistence type="predicted"/>
<protein>
    <submittedName>
        <fullName evidence="1">Isochorismatase</fullName>
    </submittedName>
</protein>
<evidence type="ECO:0000313" key="1">
    <source>
        <dbReference type="EMBL" id="RRQ22627.1"/>
    </source>
</evidence>
<keyword evidence="2" id="KW-1185">Reference proteome</keyword>
<dbReference type="AlphaFoldDB" id="A0A426QLN0"/>